<feature type="transmembrane region" description="Helical" evidence="1">
    <location>
        <begin position="68"/>
        <end position="88"/>
    </location>
</feature>
<proteinExistence type="predicted"/>
<dbReference type="EMBL" id="DXFD01000083">
    <property type="protein sequence ID" value="HIX47121.1"/>
    <property type="molecule type" value="Genomic_DNA"/>
</dbReference>
<accession>A0A9D1VUD6</accession>
<evidence type="ECO:0000313" key="4">
    <source>
        <dbReference type="Proteomes" id="UP000824249"/>
    </source>
</evidence>
<dbReference type="Proteomes" id="UP000824249">
    <property type="component" value="Unassembled WGS sequence"/>
</dbReference>
<evidence type="ECO:0000313" key="3">
    <source>
        <dbReference type="EMBL" id="HIX47121.1"/>
    </source>
</evidence>
<evidence type="ECO:0000259" key="2">
    <source>
        <dbReference type="Pfam" id="PF02517"/>
    </source>
</evidence>
<keyword evidence="1" id="KW-1133">Transmembrane helix</keyword>
<comment type="caution">
    <text evidence="3">The sequence shown here is derived from an EMBL/GenBank/DDBJ whole genome shotgun (WGS) entry which is preliminary data.</text>
</comment>
<keyword evidence="1" id="KW-0472">Membrane</keyword>
<reference evidence="3" key="1">
    <citation type="journal article" date="2021" name="PeerJ">
        <title>Extensive microbial diversity within the chicken gut microbiome revealed by metagenomics and culture.</title>
        <authorList>
            <person name="Gilroy R."/>
            <person name="Ravi A."/>
            <person name="Getino M."/>
            <person name="Pursley I."/>
            <person name="Horton D.L."/>
            <person name="Alikhan N.F."/>
            <person name="Baker D."/>
            <person name="Gharbi K."/>
            <person name="Hall N."/>
            <person name="Watson M."/>
            <person name="Adriaenssens E.M."/>
            <person name="Foster-Nyarko E."/>
            <person name="Jarju S."/>
            <person name="Secka A."/>
            <person name="Antonio M."/>
            <person name="Oren A."/>
            <person name="Chaudhuri R.R."/>
            <person name="La Ragione R."/>
            <person name="Hildebrand F."/>
            <person name="Pallen M.J."/>
        </authorList>
    </citation>
    <scope>NUCLEOTIDE SEQUENCE</scope>
    <source>
        <strain evidence="3">26628</strain>
    </source>
</reference>
<dbReference type="SUPFAM" id="SSF103473">
    <property type="entry name" value="MFS general substrate transporter"/>
    <property type="match status" value="1"/>
</dbReference>
<dbReference type="Pfam" id="PF02517">
    <property type="entry name" value="Rce1-like"/>
    <property type="match status" value="1"/>
</dbReference>
<feature type="transmembrane region" description="Helical" evidence="1">
    <location>
        <begin position="26"/>
        <end position="48"/>
    </location>
</feature>
<name>A0A9D1VUD6_9FIRM</name>
<feature type="transmembrane region" description="Helical" evidence="1">
    <location>
        <begin position="177"/>
        <end position="199"/>
    </location>
</feature>
<dbReference type="InterPro" id="IPR003675">
    <property type="entry name" value="Rce1/LyrA-like_dom"/>
</dbReference>
<feature type="transmembrane region" description="Helical" evidence="1">
    <location>
        <begin position="232"/>
        <end position="250"/>
    </location>
</feature>
<gene>
    <name evidence="3" type="ORF">H9737_05490</name>
</gene>
<evidence type="ECO:0000256" key="1">
    <source>
        <dbReference type="SAM" id="Phobius"/>
    </source>
</evidence>
<protein>
    <submittedName>
        <fullName evidence="3">CPBP family intramembrane metalloprotease</fullName>
    </submittedName>
</protein>
<dbReference type="PANTHER" id="PTHR36435:SF1">
    <property type="entry name" value="CAAX AMINO TERMINAL PROTEASE FAMILY PROTEIN"/>
    <property type="match status" value="1"/>
</dbReference>
<dbReference type="AlphaFoldDB" id="A0A9D1VUD6"/>
<feature type="domain" description="CAAX prenyl protease 2/Lysostaphin resistance protein A-like" evidence="2">
    <location>
        <begin position="151"/>
        <end position="237"/>
    </location>
</feature>
<sequence>MENKNTMPSAGSGGLFDQPRKAASGFVFSGAVFGMLVLSILLSVTLALISQTSGTPVSELTQSEAYLYVAYVLYDVAYIAAIASFLLVCKEKPRALGFRLPKARYWPAAVLLAFGLLFSLNFVNGWFIDLLGIFGYEASSSALPSVEGAGLFGVLFAVAVLPAFFEETLLRGVVLEGIKDVGTVAACLLGGLLFSLFHMSPVQTVYQFVCGCAFTLLAIRAQSVFPTMLAHFLNNAVIVLDLRFGFLAGVTGGAAAALYAVSGVCLVAVLVWLIFFDRGTNRRKEGPLRSFLLPASVGIGMCAIMWIVNFAAGIGG</sequence>
<reference evidence="3" key="2">
    <citation type="submission" date="2021-04" db="EMBL/GenBank/DDBJ databases">
        <authorList>
            <person name="Gilroy R."/>
        </authorList>
    </citation>
    <scope>NUCLEOTIDE SEQUENCE</scope>
    <source>
        <strain evidence="3">26628</strain>
    </source>
</reference>
<feature type="transmembrane region" description="Helical" evidence="1">
    <location>
        <begin position="288"/>
        <end position="308"/>
    </location>
</feature>
<dbReference type="GO" id="GO:0008237">
    <property type="term" value="F:metallopeptidase activity"/>
    <property type="evidence" value="ECO:0007669"/>
    <property type="project" value="UniProtKB-KW"/>
</dbReference>
<dbReference type="GO" id="GO:0004175">
    <property type="term" value="F:endopeptidase activity"/>
    <property type="evidence" value="ECO:0007669"/>
    <property type="project" value="UniProtKB-ARBA"/>
</dbReference>
<keyword evidence="3" id="KW-0482">Metalloprotease</keyword>
<keyword evidence="3" id="KW-0645">Protease</keyword>
<keyword evidence="3" id="KW-0378">Hydrolase</keyword>
<keyword evidence="1" id="KW-0812">Transmembrane</keyword>
<dbReference type="GO" id="GO:0080120">
    <property type="term" value="P:CAAX-box protein maturation"/>
    <property type="evidence" value="ECO:0007669"/>
    <property type="project" value="UniProtKB-ARBA"/>
</dbReference>
<feature type="transmembrane region" description="Helical" evidence="1">
    <location>
        <begin position="205"/>
        <end position="225"/>
    </location>
</feature>
<dbReference type="PANTHER" id="PTHR36435">
    <property type="entry name" value="SLR1288 PROTEIN"/>
    <property type="match status" value="1"/>
</dbReference>
<dbReference type="InterPro" id="IPR052710">
    <property type="entry name" value="CAAX_protease"/>
</dbReference>
<feature type="transmembrane region" description="Helical" evidence="1">
    <location>
        <begin position="256"/>
        <end position="276"/>
    </location>
</feature>
<feature type="transmembrane region" description="Helical" evidence="1">
    <location>
        <begin position="148"/>
        <end position="165"/>
    </location>
</feature>
<organism evidence="3 4">
    <name type="scientific">Candidatus Borkfalkia faecigallinarum</name>
    <dbReference type="NCBI Taxonomy" id="2838509"/>
    <lineage>
        <taxon>Bacteria</taxon>
        <taxon>Bacillati</taxon>
        <taxon>Bacillota</taxon>
        <taxon>Clostridia</taxon>
        <taxon>Christensenellales</taxon>
        <taxon>Christensenellaceae</taxon>
        <taxon>Candidatus Borkfalkia</taxon>
    </lineage>
</organism>
<dbReference type="InterPro" id="IPR036259">
    <property type="entry name" value="MFS_trans_sf"/>
</dbReference>
<feature type="transmembrane region" description="Helical" evidence="1">
    <location>
        <begin position="109"/>
        <end position="128"/>
    </location>
</feature>